<evidence type="ECO:0000313" key="2">
    <source>
        <dbReference type="Proteomes" id="UP000310719"/>
    </source>
</evidence>
<protein>
    <submittedName>
        <fullName evidence="1">Carbamoyl-phosphate synthase large chain</fullName>
        <ecNumber evidence="1">6.3.5.5</ecNumber>
    </submittedName>
</protein>
<dbReference type="EMBL" id="LR590464">
    <property type="protein sequence ID" value="VTP63776.1"/>
    <property type="molecule type" value="Genomic_DNA"/>
</dbReference>
<proteinExistence type="predicted"/>
<accession>A0A4U9HKH4</accession>
<organism evidence="1 2">
    <name type="scientific">Leclercia adecarboxylata</name>
    <dbReference type="NCBI Taxonomy" id="83655"/>
    <lineage>
        <taxon>Bacteria</taxon>
        <taxon>Pseudomonadati</taxon>
        <taxon>Pseudomonadota</taxon>
        <taxon>Gammaproteobacteria</taxon>
        <taxon>Enterobacterales</taxon>
        <taxon>Enterobacteriaceae</taxon>
        <taxon>Leclercia</taxon>
    </lineage>
</organism>
<evidence type="ECO:0000313" key="1">
    <source>
        <dbReference type="EMBL" id="VTP63776.1"/>
    </source>
</evidence>
<dbReference type="EC" id="6.3.5.5" evidence="1"/>
<name>A0A4U9HKH4_9ENTR</name>
<gene>
    <name evidence="1" type="primary">carB_5</name>
    <name evidence="1" type="ORF">NCTC13032_01024</name>
</gene>
<sequence length="32" mass="3846">MRDQVQKLAFELQVRGLMNVQFRGERQRSLPD</sequence>
<reference evidence="1 2" key="1">
    <citation type="submission" date="2019-05" db="EMBL/GenBank/DDBJ databases">
        <authorList>
            <consortium name="Pathogen Informatics"/>
        </authorList>
    </citation>
    <scope>NUCLEOTIDE SEQUENCE [LARGE SCALE GENOMIC DNA]</scope>
    <source>
        <strain evidence="1 2">NCTC13032</strain>
    </source>
</reference>
<dbReference type="AlphaFoldDB" id="A0A4U9HKH4"/>
<dbReference type="GO" id="GO:0004088">
    <property type="term" value="F:carbamoyl-phosphate synthase (glutamine-hydrolyzing) activity"/>
    <property type="evidence" value="ECO:0007669"/>
    <property type="project" value="UniProtKB-EC"/>
</dbReference>
<keyword evidence="1" id="KW-0436">Ligase</keyword>
<dbReference type="Proteomes" id="UP000310719">
    <property type="component" value="Chromosome"/>
</dbReference>